<name>A0ABR2HAX4_9EUKA</name>
<reference evidence="1 2" key="1">
    <citation type="submission" date="2024-04" db="EMBL/GenBank/DDBJ databases">
        <title>Tritrichomonas musculus Genome.</title>
        <authorList>
            <person name="Alves-Ferreira E."/>
            <person name="Grigg M."/>
            <person name="Lorenzi H."/>
            <person name="Galac M."/>
        </authorList>
    </citation>
    <scope>NUCLEOTIDE SEQUENCE [LARGE SCALE GENOMIC DNA]</scope>
    <source>
        <strain evidence="1 2">EAF2021</strain>
    </source>
</reference>
<sequence length="131" mass="15049">MLFFKYDSSKDDLDVLCFASRSITDAFVPATIKYICPFAFSDSEIQSIDFDENSEIEVINKKTFSYSKIIEIRFLKSVKIIGEGAFLNCHFLTKIEFPENSELQIIETRAFANSAIRSFNIPLKFVEFRGS</sequence>
<evidence type="ECO:0000313" key="2">
    <source>
        <dbReference type="Proteomes" id="UP001470230"/>
    </source>
</evidence>
<evidence type="ECO:0000313" key="1">
    <source>
        <dbReference type="EMBL" id="KAK8843602.1"/>
    </source>
</evidence>
<organism evidence="1 2">
    <name type="scientific">Tritrichomonas musculus</name>
    <dbReference type="NCBI Taxonomy" id="1915356"/>
    <lineage>
        <taxon>Eukaryota</taxon>
        <taxon>Metamonada</taxon>
        <taxon>Parabasalia</taxon>
        <taxon>Tritrichomonadida</taxon>
        <taxon>Tritrichomonadidae</taxon>
        <taxon>Tritrichomonas</taxon>
    </lineage>
</organism>
<gene>
    <name evidence="1" type="ORF">M9Y10_024661</name>
</gene>
<dbReference type="Pfam" id="PF13306">
    <property type="entry name" value="LRR_5"/>
    <property type="match status" value="1"/>
</dbReference>
<accession>A0ABR2HAX4</accession>
<proteinExistence type="predicted"/>
<dbReference type="Proteomes" id="UP001470230">
    <property type="component" value="Unassembled WGS sequence"/>
</dbReference>
<dbReference type="InterPro" id="IPR026906">
    <property type="entry name" value="LRR_5"/>
</dbReference>
<protein>
    <recommendedName>
        <fullName evidence="3">Surface antigen BspA-like</fullName>
    </recommendedName>
</protein>
<dbReference type="EMBL" id="JAPFFF010000034">
    <property type="protein sequence ID" value="KAK8843602.1"/>
    <property type="molecule type" value="Genomic_DNA"/>
</dbReference>
<dbReference type="InterPro" id="IPR032675">
    <property type="entry name" value="LRR_dom_sf"/>
</dbReference>
<keyword evidence="2" id="KW-1185">Reference proteome</keyword>
<comment type="caution">
    <text evidence="1">The sequence shown here is derived from an EMBL/GenBank/DDBJ whole genome shotgun (WGS) entry which is preliminary data.</text>
</comment>
<dbReference type="Gene3D" id="3.80.10.10">
    <property type="entry name" value="Ribonuclease Inhibitor"/>
    <property type="match status" value="1"/>
</dbReference>
<evidence type="ECO:0008006" key="3">
    <source>
        <dbReference type="Google" id="ProtNLM"/>
    </source>
</evidence>